<dbReference type="InterPro" id="IPR012664">
    <property type="entry name" value="CHP02452"/>
</dbReference>
<evidence type="ECO:0000313" key="2">
    <source>
        <dbReference type="EMBL" id="KAF3760993.1"/>
    </source>
</evidence>
<proteinExistence type="predicted"/>
<dbReference type="Pfam" id="PF10021">
    <property type="entry name" value="PARG_cat_microb"/>
    <property type="match status" value="1"/>
</dbReference>
<dbReference type="AlphaFoldDB" id="A0A9P4XU34"/>
<protein>
    <recommendedName>
        <fullName evidence="1">Microbial-type PARG catalytic domain-containing protein</fullName>
    </recommendedName>
</protein>
<name>A0A9P4XU34_CRYP1</name>
<evidence type="ECO:0000313" key="3">
    <source>
        <dbReference type="Proteomes" id="UP000803844"/>
    </source>
</evidence>
<dbReference type="PIRSF" id="PIRSF014899">
    <property type="entry name" value="UCP014899"/>
    <property type="match status" value="1"/>
</dbReference>
<keyword evidence="3" id="KW-1185">Reference proteome</keyword>
<organism evidence="2 3">
    <name type="scientific">Cryphonectria parasitica (strain ATCC 38755 / EP155)</name>
    <dbReference type="NCBI Taxonomy" id="660469"/>
    <lineage>
        <taxon>Eukaryota</taxon>
        <taxon>Fungi</taxon>
        <taxon>Dikarya</taxon>
        <taxon>Ascomycota</taxon>
        <taxon>Pezizomycotina</taxon>
        <taxon>Sordariomycetes</taxon>
        <taxon>Sordariomycetidae</taxon>
        <taxon>Diaporthales</taxon>
        <taxon>Cryphonectriaceae</taxon>
        <taxon>Cryphonectria-Endothia species complex</taxon>
        <taxon>Cryphonectria</taxon>
    </lineage>
</organism>
<dbReference type="InterPro" id="IPR043472">
    <property type="entry name" value="Macro_dom-like"/>
</dbReference>
<dbReference type="Proteomes" id="UP000803844">
    <property type="component" value="Unassembled WGS sequence"/>
</dbReference>
<comment type="caution">
    <text evidence="2">The sequence shown here is derived from an EMBL/GenBank/DDBJ whole genome shotgun (WGS) entry which is preliminary data.</text>
</comment>
<reference evidence="2" key="1">
    <citation type="journal article" date="2020" name="Phytopathology">
        <title>Genome sequence of the chestnut blight fungus Cryphonectria parasitica EP155: A fundamental resource for an archetypical invasive plant pathogen.</title>
        <authorList>
            <person name="Crouch J.A."/>
            <person name="Dawe A."/>
            <person name="Aerts A."/>
            <person name="Barry K."/>
            <person name="Churchill A.C.L."/>
            <person name="Grimwood J."/>
            <person name="Hillman B."/>
            <person name="Milgroom M.G."/>
            <person name="Pangilinan J."/>
            <person name="Smith M."/>
            <person name="Salamov A."/>
            <person name="Schmutz J."/>
            <person name="Yadav J."/>
            <person name="Grigoriev I.V."/>
            <person name="Nuss D."/>
        </authorList>
    </citation>
    <scope>NUCLEOTIDE SEQUENCE</scope>
    <source>
        <strain evidence="2">EP155</strain>
    </source>
</reference>
<dbReference type="InterPro" id="IPR019261">
    <property type="entry name" value="PARG_cat_microbial"/>
</dbReference>
<dbReference type="OrthoDB" id="9985428at2759"/>
<gene>
    <name evidence="2" type="ORF">M406DRAFT_268203</name>
</gene>
<dbReference type="Gene3D" id="3.40.220.10">
    <property type="entry name" value="Leucine Aminopeptidase, subunit E, domain 1"/>
    <property type="match status" value="1"/>
</dbReference>
<dbReference type="RefSeq" id="XP_040771972.1">
    <property type="nucleotide sequence ID" value="XM_040917920.1"/>
</dbReference>
<sequence length="275" mass="30024">MVDFRQRREICEDTIERSPAIVQATPGATLDSTFMPAQLPALSPEASPQLKRKPVRVIDADSFAAARAILANDPGAKVAVLNLASDIEPAGGWRFSLSCTQEEALCYSSTLYPTLRHEWYPWPNLGPRSAAGIYSPGVVVFRDTLDAGLVELPEDQRFVVSVITVAAPMGPPLAIGRDGRLAFAMDSVLRDLQEKIKLVYRCAAHNGQTSLVLGAMGCGAFRCPPEVVAREMREILEDDEFAGWFENVVFAVYAVGRGGQRNLEVFHGEFTLLSI</sequence>
<dbReference type="EMBL" id="MU032352">
    <property type="protein sequence ID" value="KAF3760993.1"/>
    <property type="molecule type" value="Genomic_DNA"/>
</dbReference>
<dbReference type="NCBIfam" id="TIGR02452">
    <property type="entry name" value="TIGR02452 family protein"/>
    <property type="match status" value="1"/>
</dbReference>
<accession>A0A9P4XU34</accession>
<dbReference type="PANTHER" id="PTHR35596">
    <property type="entry name" value="DUF2263 DOMAIN-CONTAINING PROTEIN"/>
    <property type="match status" value="1"/>
</dbReference>
<dbReference type="SUPFAM" id="SSF52949">
    <property type="entry name" value="Macro domain-like"/>
    <property type="match status" value="1"/>
</dbReference>
<dbReference type="GeneID" id="63835049"/>
<evidence type="ECO:0000259" key="1">
    <source>
        <dbReference type="Pfam" id="PF10021"/>
    </source>
</evidence>
<dbReference type="PANTHER" id="PTHR35596:SF1">
    <property type="entry name" value="MICROBIAL-TYPE PARG CATALYTIC DOMAIN-CONTAINING PROTEIN"/>
    <property type="match status" value="1"/>
</dbReference>
<feature type="domain" description="Microbial-type PARG catalytic" evidence="1">
    <location>
        <begin position="46"/>
        <end position="143"/>
    </location>
</feature>